<feature type="domain" description="Response regulatory" evidence="7">
    <location>
        <begin position="24"/>
        <end position="140"/>
    </location>
</feature>
<dbReference type="PRINTS" id="PR00038">
    <property type="entry name" value="HTHLUXR"/>
</dbReference>
<evidence type="ECO:0000256" key="1">
    <source>
        <dbReference type="ARBA" id="ARBA00022553"/>
    </source>
</evidence>
<dbReference type="PANTHER" id="PTHR43214">
    <property type="entry name" value="TWO-COMPONENT RESPONSE REGULATOR"/>
    <property type="match status" value="1"/>
</dbReference>
<dbReference type="PROSITE" id="PS00622">
    <property type="entry name" value="HTH_LUXR_1"/>
    <property type="match status" value="1"/>
</dbReference>
<dbReference type="PROSITE" id="PS50110">
    <property type="entry name" value="RESPONSE_REGULATORY"/>
    <property type="match status" value="1"/>
</dbReference>
<evidence type="ECO:0000313" key="8">
    <source>
        <dbReference type="EMBL" id="TLP75763.1"/>
    </source>
</evidence>
<name>A0A5R9AAT6_9MICC</name>
<dbReference type="Gene3D" id="3.40.50.2300">
    <property type="match status" value="1"/>
</dbReference>
<dbReference type="OrthoDB" id="9808843at2"/>
<dbReference type="InterPro" id="IPR000792">
    <property type="entry name" value="Tscrpt_reg_LuxR_C"/>
</dbReference>
<sequence>MPQTAHSPETVPAQSAAHRQDNVRVLICDDHPIMSKALRTYVDSAPGLECVGEARDGETAVEMSGQLDPDIVLMDLHMPTMSGIEATRLIREKFSDISVLAVTTFSTELYVIPALRAGAGGYFLKDSEPDQIIEAIREVHEGAAVFSPSVARQLLVAVKNAPAQVATALQRFPEAPHIPARELQGLELLATGCSNAEIAEKMMVSEATVKVYMGRLMQRLDVRDRVQLLIRGVELGLVEPSLS</sequence>
<dbReference type="InterPro" id="IPR011006">
    <property type="entry name" value="CheY-like_superfamily"/>
</dbReference>
<evidence type="ECO:0000256" key="3">
    <source>
        <dbReference type="ARBA" id="ARBA00023125"/>
    </source>
</evidence>
<dbReference type="PROSITE" id="PS50043">
    <property type="entry name" value="HTH_LUXR_2"/>
    <property type="match status" value="1"/>
</dbReference>
<keyword evidence="9" id="KW-1185">Reference proteome</keyword>
<dbReference type="InterPro" id="IPR039420">
    <property type="entry name" value="WalR-like"/>
</dbReference>
<dbReference type="SMART" id="SM00448">
    <property type="entry name" value="REC"/>
    <property type="match status" value="1"/>
</dbReference>
<keyword evidence="3" id="KW-0238">DNA-binding</keyword>
<dbReference type="Proteomes" id="UP000306544">
    <property type="component" value="Unassembled WGS sequence"/>
</dbReference>
<dbReference type="PANTHER" id="PTHR43214:SF24">
    <property type="entry name" value="TRANSCRIPTIONAL REGULATORY PROTEIN NARL-RELATED"/>
    <property type="match status" value="1"/>
</dbReference>
<dbReference type="Pfam" id="PF00196">
    <property type="entry name" value="GerE"/>
    <property type="match status" value="1"/>
</dbReference>
<protein>
    <submittedName>
        <fullName evidence="8">Response regulator transcription factor</fullName>
    </submittedName>
</protein>
<dbReference type="GO" id="GO:0006355">
    <property type="term" value="P:regulation of DNA-templated transcription"/>
    <property type="evidence" value="ECO:0007669"/>
    <property type="project" value="InterPro"/>
</dbReference>
<dbReference type="SMART" id="SM00421">
    <property type="entry name" value="HTH_LUXR"/>
    <property type="match status" value="1"/>
</dbReference>
<evidence type="ECO:0000256" key="4">
    <source>
        <dbReference type="ARBA" id="ARBA00023163"/>
    </source>
</evidence>
<dbReference type="SUPFAM" id="SSF52172">
    <property type="entry name" value="CheY-like"/>
    <property type="match status" value="1"/>
</dbReference>
<keyword evidence="1 5" id="KW-0597">Phosphoprotein</keyword>
<dbReference type="SUPFAM" id="SSF46894">
    <property type="entry name" value="C-terminal effector domain of the bipartite response regulators"/>
    <property type="match status" value="1"/>
</dbReference>
<reference evidence="8 9" key="1">
    <citation type="submission" date="2019-05" db="EMBL/GenBank/DDBJ databases">
        <title>Nesterenkonia sp. GY239, isolated from the Southern Atlantic Ocean.</title>
        <authorList>
            <person name="Zhang G."/>
        </authorList>
    </citation>
    <scope>NUCLEOTIDE SEQUENCE [LARGE SCALE GENOMIC DNA]</scope>
    <source>
        <strain evidence="8 9">GY239</strain>
    </source>
</reference>
<evidence type="ECO:0000256" key="2">
    <source>
        <dbReference type="ARBA" id="ARBA00023015"/>
    </source>
</evidence>
<dbReference type="Pfam" id="PF00072">
    <property type="entry name" value="Response_reg"/>
    <property type="match status" value="1"/>
</dbReference>
<comment type="caution">
    <text evidence="8">The sequence shown here is derived from an EMBL/GenBank/DDBJ whole genome shotgun (WGS) entry which is preliminary data.</text>
</comment>
<organism evidence="8 9">
    <name type="scientific">Nesterenkonia sphaerica</name>
    <dbReference type="NCBI Taxonomy" id="1804988"/>
    <lineage>
        <taxon>Bacteria</taxon>
        <taxon>Bacillati</taxon>
        <taxon>Actinomycetota</taxon>
        <taxon>Actinomycetes</taxon>
        <taxon>Micrococcales</taxon>
        <taxon>Micrococcaceae</taxon>
        <taxon>Nesterenkonia</taxon>
    </lineage>
</organism>
<dbReference type="GO" id="GO:0000160">
    <property type="term" value="P:phosphorelay signal transduction system"/>
    <property type="evidence" value="ECO:0007669"/>
    <property type="project" value="InterPro"/>
</dbReference>
<evidence type="ECO:0000259" key="7">
    <source>
        <dbReference type="PROSITE" id="PS50110"/>
    </source>
</evidence>
<dbReference type="InterPro" id="IPR001789">
    <property type="entry name" value="Sig_transdc_resp-reg_receiver"/>
</dbReference>
<evidence type="ECO:0000259" key="6">
    <source>
        <dbReference type="PROSITE" id="PS50043"/>
    </source>
</evidence>
<dbReference type="AlphaFoldDB" id="A0A5R9AAT6"/>
<evidence type="ECO:0000256" key="5">
    <source>
        <dbReference type="PROSITE-ProRule" id="PRU00169"/>
    </source>
</evidence>
<keyword evidence="4" id="KW-0804">Transcription</keyword>
<feature type="domain" description="HTH luxR-type" evidence="6">
    <location>
        <begin position="171"/>
        <end position="236"/>
    </location>
</feature>
<accession>A0A5R9AAT6</accession>
<proteinExistence type="predicted"/>
<dbReference type="CDD" id="cd06170">
    <property type="entry name" value="LuxR_C_like"/>
    <property type="match status" value="1"/>
</dbReference>
<dbReference type="InterPro" id="IPR016032">
    <property type="entry name" value="Sig_transdc_resp-reg_C-effctor"/>
</dbReference>
<feature type="modified residue" description="4-aspartylphosphate" evidence="5">
    <location>
        <position position="75"/>
    </location>
</feature>
<dbReference type="RefSeq" id="WP_138170128.1">
    <property type="nucleotide sequence ID" value="NZ_VAWA01000007.1"/>
</dbReference>
<dbReference type="GO" id="GO:0003677">
    <property type="term" value="F:DNA binding"/>
    <property type="evidence" value="ECO:0007669"/>
    <property type="project" value="UniProtKB-KW"/>
</dbReference>
<keyword evidence="2" id="KW-0805">Transcription regulation</keyword>
<dbReference type="EMBL" id="VAWA01000007">
    <property type="protein sequence ID" value="TLP75763.1"/>
    <property type="molecule type" value="Genomic_DNA"/>
</dbReference>
<dbReference type="InterPro" id="IPR058245">
    <property type="entry name" value="NreC/VraR/RcsB-like_REC"/>
</dbReference>
<dbReference type="CDD" id="cd17535">
    <property type="entry name" value="REC_NarL-like"/>
    <property type="match status" value="1"/>
</dbReference>
<gene>
    <name evidence="8" type="ORF">FEF27_06955</name>
</gene>
<evidence type="ECO:0000313" key="9">
    <source>
        <dbReference type="Proteomes" id="UP000306544"/>
    </source>
</evidence>